<evidence type="ECO:0000313" key="2">
    <source>
        <dbReference type="EMBL" id="OQO09132.1"/>
    </source>
</evidence>
<dbReference type="Proteomes" id="UP000192596">
    <property type="component" value="Unassembled WGS sequence"/>
</dbReference>
<organism evidence="2 3">
    <name type="scientific">Cryoendolithus antarcticus</name>
    <dbReference type="NCBI Taxonomy" id="1507870"/>
    <lineage>
        <taxon>Eukaryota</taxon>
        <taxon>Fungi</taxon>
        <taxon>Dikarya</taxon>
        <taxon>Ascomycota</taxon>
        <taxon>Pezizomycotina</taxon>
        <taxon>Dothideomycetes</taxon>
        <taxon>Dothideomycetidae</taxon>
        <taxon>Cladosporiales</taxon>
        <taxon>Cladosporiaceae</taxon>
        <taxon>Cryoendolithus</taxon>
    </lineage>
</organism>
<gene>
    <name evidence="2" type="ORF">B0A48_06023</name>
</gene>
<reference evidence="3" key="1">
    <citation type="submission" date="2017-03" db="EMBL/GenBank/DDBJ databases">
        <title>Genomes of endolithic fungi from Antarctica.</title>
        <authorList>
            <person name="Coleine C."/>
            <person name="Masonjones S."/>
            <person name="Stajich J.E."/>
        </authorList>
    </citation>
    <scope>NUCLEOTIDE SEQUENCE [LARGE SCALE GENOMIC DNA]</scope>
    <source>
        <strain evidence="3">CCFEE 5527</strain>
    </source>
</reference>
<dbReference type="AlphaFoldDB" id="A0A1V8TD49"/>
<feature type="compositionally biased region" description="Polar residues" evidence="1">
    <location>
        <begin position="26"/>
        <end position="48"/>
    </location>
</feature>
<dbReference type="InParanoid" id="A0A1V8TD49"/>
<feature type="region of interest" description="Disordered" evidence="1">
    <location>
        <begin position="1"/>
        <end position="166"/>
    </location>
</feature>
<name>A0A1V8TD49_9PEZI</name>
<proteinExistence type="predicted"/>
<dbReference type="EMBL" id="NAJO01000011">
    <property type="protein sequence ID" value="OQO09132.1"/>
    <property type="molecule type" value="Genomic_DNA"/>
</dbReference>
<feature type="compositionally biased region" description="Low complexity" evidence="1">
    <location>
        <begin position="73"/>
        <end position="85"/>
    </location>
</feature>
<comment type="caution">
    <text evidence="2">The sequence shown here is derived from an EMBL/GenBank/DDBJ whole genome shotgun (WGS) entry which is preliminary data.</text>
</comment>
<protein>
    <submittedName>
        <fullName evidence="2">Uncharacterized protein</fullName>
    </submittedName>
</protein>
<evidence type="ECO:0000313" key="3">
    <source>
        <dbReference type="Proteomes" id="UP000192596"/>
    </source>
</evidence>
<feature type="compositionally biased region" description="Low complexity" evidence="1">
    <location>
        <begin position="93"/>
        <end position="106"/>
    </location>
</feature>
<accession>A0A1V8TD49</accession>
<evidence type="ECO:0000256" key="1">
    <source>
        <dbReference type="SAM" id="MobiDB-lite"/>
    </source>
</evidence>
<sequence>MAPFAKLTVKDAKLKINTPEPACISKSATPPNLKAQDSANPMNPSPTGTDEIKKLEPGTLAQPAQGVATGADPSTSTPSSTSSAKSARKRTPTPKAAAAPAAQKKTCGIKAPAAKQVKNNSRSPKRKADELEDDDSAPAEDGHAASPTKIKKLRLSSPKKPVRGKTAATTIATCSIANPPLSTAVKTKLTAVEEYIRDHNAIPSLTFEPNTHITTVFRHDVFTALNLLNVHFELSNVEHMTIDLGNFIVETVEGGGMHEDWDGVKVDLSFDTKTGGAIREKLVGHELRNCPFLMWELDRLVMERGAHTLLGAVDPRWRYESGLREPSVATYAEEGPIEEAASFDGLCGFRSYEGSVV</sequence>
<keyword evidence="3" id="KW-1185">Reference proteome</keyword>